<keyword evidence="1" id="KW-0732">Signal</keyword>
<gene>
    <name evidence="2" type="ORF">EJD97_021077</name>
</gene>
<dbReference type="AlphaFoldDB" id="A0A6N2AY47"/>
<sequence length="68" mass="7795">MHLLHVIYLLIWHTTLEDGQEDFVDHQLSSSLASASSSNHQLHIFSTKMTCDLLQLLSYQVIAYFSLC</sequence>
<feature type="signal peptide" evidence="1">
    <location>
        <begin position="1"/>
        <end position="19"/>
    </location>
</feature>
<dbReference type="EMBL" id="RXGB01006300">
    <property type="protein sequence ID" value="TMW86640.1"/>
    <property type="molecule type" value="Genomic_DNA"/>
</dbReference>
<organism evidence="2">
    <name type="scientific">Solanum chilense</name>
    <name type="common">Tomato</name>
    <name type="synonym">Lycopersicon chilense</name>
    <dbReference type="NCBI Taxonomy" id="4083"/>
    <lineage>
        <taxon>Eukaryota</taxon>
        <taxon>Viridiplantae</taxon>
        <taxon>Streptophyta</taxon>
        <taxon>Embryophyta</taxon>
        <taxon>Tracheophyta</taxon>
        <taxon>Spermatophyta</taxon>
        <taxon>Magnoliopsida</taxon>
        <taxon>eudicotyledons</taxon>
        <taxon>Gunneridae</taxon>
        <taxon>Pentapetalae</taxon>
        <taxon>asterids</taxon>
        <taxon>lamiids</taxon>
        <taxon>Solanales</taxon>
        <taxon>Solanaceae</taxon>
        <taxon>Solanoideae</taxon>
        <taxon>Solaneae</taxon>
        <taxon>Solanum</taxon>
        <taxon>Solanum subgen. Lycopersicon</taxon>
    </lineage>
</organism>
<feature type="chain" id="PRO_5027073014" evidence="1">
    <location>
        <begin position="20"/>
        <end position="68"/>
    </location>
</feature>
<comment type="caution">
    <text evidence="2">The sequence shown here is derived from an EMBL/GenBank/DDBJ whole genome shotgun (WGS) entry which is preliminary data.</text>
</comment>
<evidence type="ECO:0000313" key="2">
    <source>
        <dbReference type="EMBL" id="TMW86640.1"/>
    </source>
</evidence>
<name>A0A6N2AY47_SOLCI</name>
<protein>
    <submittedName>
        <fullName evidence="2">Uncharacterized protein</fullName>
    </submittedName>
</protein>
<accession>A0A6N2AY47</accession>
<proteinExistence type="predicted"/>
<reference evidence="2" key="1">
    <citation type="submission" date="2019-05" db="EMBL/GenBank/DDBJ databases">
        <title>The de novo reference genome and transcriptome assemblies of the wild tomato species Solanum chilense.</title>
        <authorList>
            <person name="Stam R."/>
            <person name="Nosenko T."/>
            <person name="Hoerger A.C."/>
            <person name="Stephan W."/>
            <person name="Seidel M.A."/>
            <person name="Kuhn J.M.M."/>
            <person name="Haberer G."/>
            <person name="Tellier A."/>
        </authorList>
    </citation>
    <scope>NUCLEOTIDE SEQUENCE</scope>
    <source>
        <tissue evidence="2">Mature leaves</tissue>
    </source>
</reference>
<evidence type="ECO:0000256" key="1">
    <source>
        <dbReference type="SAM" id="SignalP"/>
    </source>
</evidence>